<feature type="transmembrane region" description="Helical" evidence="9">
    <location>
        <begin position="289"/>
        <end position="307"/>
    </location>
</feature>
<dbReference type="InterPro" id="IPR038076">
    <property type="entry name" value="MgtE_N_sf"/>
</dbReference>
<evidence type="ECO:0000256" key="9">
    <source>
        <dbReference type="RuleBase" id="RU362011"/>
    </source>
</evidence>
<accession>A0A6G8RXA3</accession>
<keyword evidence="9" id="KW-0479">Metal-binding</keyword>
<keyword evidence="12" id="KW-1185">Reference proteome</keyword>
<evidence type="ECO:0000256" key="2">
    <source>
        <dbReference type="ARBA" id="ARBA00009749"/>
    </source>
</evidence>
<evidence type="ECO:0000256" key="7">
    <source>
        <dbReference type="ARBA" id="ARBA00023136"/>
    </source>
</evidence>
<dbReference type="PANTHER" id="PTHR43773">
    <property type="entry name" value="MAGNESIUM TRANSPORTER MGTE"/>
    <property type="match status" value="1"/>
</dbReference>
<dbReference type="Pfam" id="PF01769">
    <property type="entry name" value="MgtE"/>
    <property type="match status" value="1"/>
</dbReference>
<feature type="transmembrane region" description="Helical" evidence="9">
    <location>
        <begin position="363"/>
        <end position="383"/>
    </location>
</feature>
<keyword evidence="7 9" id="KW-0472">Membrane</keyword>
<dbReference type="PROSITE" id="PS51371">
    <property type="entry name" value="CBS"/>
    <property type="match status" value="2"/>
</dbReference>
<sequence>MLKKDDITAHNNFENIRVALEQQDVEKVLQITQHIKPADIAMLSHHMTPQQQIEFFSVLPNAAYVFEHLDLVEQVRLALQFQADDLVALISNMHSDKRIDVFKALPLQLQNYIFSQLDADKKAQIQALIVYREESAGSIMSSDYVTLSAQLTMQEAIVQLRRVAADRETLYLIYITNQAHQLQGVISLRQIIQSPPEQLIKEVMTTDLVVGLVDEDQESIATKLSHYDFIALPIVDHEQHLVGIVTYDDAMDIFQEEFTEDILKGSAVESTTKLSLKTAPIFTLYRQRVFWLVILVFGSLLSGIGISHFEETIAANLVLVFFLPLLVGSGGNAGSQSSTLMVRAIATGDVHIKDWFSLLGRESLVALCLGATMAFAVSILGYIRGDHMVALVLAISMMGIVLVGCLIGMSLPFILNKLGLDPASASAPLVTSICDATGVIIYLFIASQLLVNIV</sequence>
<dbReference type="InterPro" id="IPR006667">
    <property type="entry name" value="SLC41_membr_dom"/>
</dbReference>
<keyword evidence="6 9" id="KW-1133">Transmembrane helix</keyword>
<feature type="transmembrane region" description="Helical" evidence="9">
    <location>
        <begin position="427"/>
        <end position="451"/>
    </location>
</feature>
<dbReference type="Pfam" id="PF00571">
    <property type="entry name" value="CBS"/>
    <property type="match status" value="2"/>
</dbReference>
<dbReference type="SUPFAM" id="SSF158791">
    <property type="entry name" value="MgtE N-terminal domain-like"/>
    <property type="match status" value="1"/>
</dbReference>
<comment type="similarity">
    <text evidence="2 9">Belongs to the SLC41A transporter family.</text>
</comment>
<dbReference type="Gene3D" id="1.10.357.20">
    <property type="entry name" value="SLC41 divalent cation transporters, integral membrane domain"/>
    <property type="match status" value="1"/>
</dbReference>
<evidence type="ECO:0000256" key="5">
    <source>
        <dbReference type="ARBA" id="ARBA00022842"/>
    </source>
</evidence>
<comment type="function">
    <text evidence="9">Acts as a magnesium transporter.</text>
</comment>
<feature type="transmembrane region" description="Helical" evidence="9">
    <location>
        <begin position="313"/>
        <end position="333"/>
    </location>
</feature>
<reference evidence="11 12" key="1">
    <citation type="submission" date="2020-03" db="EMBL/GenBank/DDBJ databases">
        <authorList>
            <person name="Zhu W."/>
        </authorList>
    </citation>
    <scope>NUCLEOTIDE SEQUENCE [LARGE SCALE GENOMIC DNA]</scope>
    <source>
        <strain evidence="11 12">323-1</strain>
    </source>
</reference>
<dbReference type="NCBIfam" id="TIGR00400">
    <property type="entry name" value="mgtE"/>
    <property type="match status" value="1"/>
</dbReference>
<dbReference type="GO" id="GO:0005886">
    <property type="term" value="C:plasma membrane"/>
    <property type="evidence" value="ECO:0007669"/>
    <property type="project" value="UniProtKB-SubCell"/>
</dbReference>
<dbReference type="SMART" id="SM00924">
    <property type="entry name" value="MgtE_N"/>
    <property type="match status" value="1"/>
</dbReference>
<feature type="domain" description="CBS" evidence="10">
    <location>
        <begin position="140"/>
        <end position="202"/>
    </location>
</feature>
<dbReference type="Proteomes" id="UP000502297">
    <property type="component" value="Chromosome"/>
</dbReference>
<protein>
    <recommendedName>
        <fullName evidence="9">Magnesium transporter MgtE</fullName>
    </recommendedName>
</protein>
<keyword evidence="4 9" id="KW-0812">Transmembrane</keyword>
<name>A0A6G8RXA3_9GAMM</name>
<proteinExistence type="inferred from homology"/>
<evidence type="ECO:0000259" key="10">
    <source>
        <dbReference type="PROSITE" id="PS51371"/>
    </source>
</evidence>
<dbReference type="Pfam" id="PF03448">
    <property type="entry name" value="MgtE_N"/>
    <property type="match status" value="1"/>
</dbReference>
<dbReference type="InterPro" id="IPR006668">
    <property type="entry name" value="Mg_transptr_MgtE_intracell_dom"/>
</dbReference>
<keyword evidence="8" id="KW-0129">CBS domain</keyword>
<dbReference type="KEGG" id="asha:G8E00_11640"/>
<dbReference type="CDD" id="cd04606">
    <property type="entry name" value="CBS_pair_Mg_transporter"/>
    <property type="match status" value="1"/>
</dbReference>
<dbReference type="EMBL" id="CP049801">
    <property type="protein sequence ID" value="QIO06559.1"/>
    <property type="molecule type" value="Genomic_DNA"/>
</dbReference>
<dbReference type="InterPro" id="IPR000644">
    <property type="entry name" value="CBS_dom"/>
</dbReference>
<dbReference type="Gene3D" id="1.25.60.10">
    <property type="entry name" value="MgtE N-terminal domain-like"/>
    <property type="match status" value="1"/>
</dbReference>
<evidence type="ECO:0000256" key="6">
    <source>
        <dbReference type="ARBA" id="ARBA00022989"/>
    </source>
</evidence>
<gene>
    <name evidence="11" type="primary">mgtE</name>
    <name evidence="11" type="ORF">G8E00_11640</name>
</gene>
<dbReference type="SUPFAM" id="SSF161093">
    <property type="entry name" value="MgtE membrane domain-like"/>
    <property type="match status" value="1"/>
</dbReference>
<evidence type="ECO:0000313" key="12">
    <source>
        <dbReference type="Proteomes" id="UP000502297"/>
    </source>
</evidence>
<feature type="transmembrane region" description="Helical" evidence="9">
    <location>
        <begin position="389"/>
        <end position="415"/>
    </location>
</feature>
<dbReference type="AlphaFoldDB" id="A0A6G8RXA3"/>
<feature type="domain" description="CBS" evidence="10">
    <location>
        <begin position="204"/>
        <end position="262"/>
    </location>
</feature>
<evidence type="ECO:0000256" key="4">
    <source>
        <dbReference type="ARBA" id="ARBA00022692"/>
    </source>
</evidence>
<dbReference type="Gene3D" id="3.10.580.10">
    <property type="entry name" value="CBS-domain"/>
    <property type="match status" value="1"/>
</dbReference>
<organism evidence="11 12">
    <name type="scientific">Acinetobacter shaoyimingii</name>
    <dbReference type="NCBI Taxonomy" id="2715164"/>
    <lineage>
        <taxon>Bacteria</taxon>
        <taxon>Pseudomonadati</taxon>
        <taxon>Pseudomonadota</taxon>
        <taxon>Gammaproteobacteria</taxon>
        <taxon>Moraxellales</taxon>
        <taxon>Moraxellaceae</taxon>
        <taxon>Acinetobacter</taxon>
    </lineage>
</organism>
<dbReference type="GO" id="GO:0046872">
    <property type="term" value="F:metal ion binding"/>
    <property type="evidence" value="ECO:0007669"/>
    <property type="project" value="UniProtKB-KW"/>
</dbReference>
<dbReference type="RefSeq" id="WP_166224809.1">
    <property type="nucleotide sequence ID" value="NZ_CP049801.1"/>
</dbReference>
<dbReference type="InterPro" id="IPR006669">
    <property type="entry name" value="MgtE_transporter"/>
</dbReference>
<keyword evidence="9" id="KW-1003">Cell membrane</keyword>
<dbReference type="SMART" id="SM00116">
    <property type="entry name" value="CBS"/>
    <property type="match status" value="2"/>
</dbReference>
<comment type="subunit">
    <text evidence="9">Homodimer.</text>
</comment>
<comment type="subcellular location">
    <subcellularLocation>
        <location evidence="9">Cell membrane</location>
        <topology evidence="9">Multi-pass membrane protein</topology>
    </subcellularLocation>
    <subcellularLocation>
        <location evidence="1">Membrane</location>
        <topology evidence="1">Multi-pass membrane protein</topology>
    </subcellularLocation>
</comment>
<dbReference type="GO" id="GO:0015095">
    <property type="term" value="F:magnesium ion transmembrane transporter activity"/>
    <property type="evidence" value="ECO:0007669"/>
    <property type="project" value="UniProtKB-UniRule"/>
</dbReference>
<dbReference type="SUPFAM" id="SSF54631">
    <property type="entry name" value="CBS-domain pair"/>
    <property type="match status" value="1"/>
</dbReference>
<evidence type="ECO:0000256" key="8">
    <source>
        <dbReference type="PROSITE-ProRule" id="PRU00703"/>
    </source>
</evidence>
<evidence type="ECO:0000256" key="1">
    <source>
        <dbReference type="ARBA" id="ARBA00004141"/>
    </source>
</evidence>
<keyword evidence="3 9" id="KW-0813">Transport</keyword>
<dbReference type="InterPro" id="IPR036739">
    <property type="entry name" value="SLC41_membr_dom_sf"/>
</dbReference>
<dbReference type="PANTHER" id="PTHR43773:SF1">
    <property type="entry name" value="MAGNESIUM TRANSPORTER MGTE"/>
    <property type="match status" value="1"/>
</dbReference>
<evidence type="ECO:0000313" key="11">
    <source>
        <dbReference type="EMBL" id="QIO06559.1"/>
    </source>
</evidence>
<evidence type="ECO:0000256" key="3">
    <source>
        <dbReference type="ARBA" id="ARBA00022448"/>
    </source>
</evidence>
<dbReference type="InterPro" id="IPR046342">
    <property type="entry name" value="CBS_dom_sf"/>
</dbReference>
<keyword evidence="5 9" id="KW-0460">Magnesium</keyword>